<gene>
    <name evidence="4" type="ORF">B4915_10335</name>
</gene>
<dbReference type="PANTHER" id="PTHR46825:SF7">
    <property type="entry name" value="D-ALANYL-D-ALANINE CARBOXYPEPTIDASE"/>
    <property type="match status" value="1"/>
</dbReference>
<sequence>MIPKLAHRTRIVATALIATAALGLTACTGTEIAGPQGDANSVDESLASGIDDAIAQAMSLSGSSQAVVGVWSGEQAYVRGYGDGEINGSARIRGAQATQPVMCALLLDLVDQGRIDLDRKVSKDLPRQSGIEDVTYRQLCDMRSGIADYKQNYTSIFANNPTRPWPDQELIAQGLAHSPLSWPGLDMHQSDTNAVLLGRALEVNTGEELPELLAEHVYSKAGMSASYYPSMSSTTIEGTTLTGHNFPVQGGKLVCDAGPVETPEVSPSMLSGAGATVTTVTDLKNFYESYLGGTFGGEAASVVTETIPAKNPKRDDAGTPTEEPDTEGRQWGFDVEKLGPLYGRSGAITGTLTAAYHDPDSGYTVVVALNNSAAGAAFAKALAFQLAAISSEAGSGPELPWSAEDQAAALQKGAVCQ</sequence>
<dbReference type="InterPro" id="IPR050491">
    <property type="entry name" value="AmpC-like"/>
</dbReference>
<feature type="domain" description="Beta-lactamase-related" evidence="3">
    <location>
        <begin position="51"/>
        <end position="376"/>
    </location>
</feature>
<dbReference type="PANTHER" id="PTHR46825">
    <property type="entry name" value="D-ALANYL-D-ALANINE-CARBOXYPEPTIDASE/ENDOPEPTIDASE AMPH"/>
    <property type="match status" value="1"/>
</dbReference>
<keyword evidence="4" id="KW-0378">Hydrolase</keyword>
<dbReference type="GO" id="GO:0016787">
    <property type="term" value="F:hydrolase activity"/>
    <property type="evidence" value="ECO:0007669"/>
    <property type="project" value="UniProtKB-KW"/>
</dbReference>
<dbReference type="InterPro" id="IPR001466">
    <property type="entry name" value="Beta-lactam-related"/>
</dbReference>
<dbReference type="InterPro" id="IPR012338">
    <property type="entry name" value="Beta-lactam/transpept-like"/>
</dbReference>
<dbReference type="OrthoDB" id="3174977at2"/>
<comment type="caution">
    <text evidence="4">The sequence shown here is derived from an EMBL/GenBank/DDBJ whole genome shotgun (WGS) entry which is preliminary data.</text>
</comment>
<dbReference type="AlphaFoldDB" id="A0A2S9QNS7"/>
<feature type="chain" id="PRO_5038841399" evidence="2">
    <location>
        <begin position="21"/>
        <end position="417"/>
    </location>
</feature>
<evidence type="ECO:0000259" key="3">
    <source>
        <dbReference type="Pfam" id="PF00144"/>
    </source>
</evidence>
<dbReference type="PROSITE" id="PS51257">
    <property type="entry name" value="PROKAR_LIPOPROTEIN"/>
    <property type="match status" value="1"/>
</dbReference>
<dbReference type="RefSeq" id="WP_105805688.1">
    <property type="nucleotide sequence ID" value="NZ_MWZD01000017.1"/>
</dbReference>
<organism evidence="4 5">
    <name type="scientific">Leucobacter massiliensis</name>
    <dbReference type="NCBI Taxonomy" id="1686285"/>
    <lineage>
        <taxon>Bacteria</taxon>
        <taxon>Bacillati</taxon>
        <taxon>Actinomycetota</taxon>
        <taxon>Actinomycetes</taxon>
        <taxon>Micrococcales</taxon>
        <taxon>Microbacteriaceae</taxon>
        <taxon>Leucobacter</taxon>
    </lineage>
</organism>
<evidence type="ECO:0000313" key="5">
    <source>
        <dbReference type="Proteomes" id="UP000238650"/>
    </source>
</evidence>
<dbReference type="Pfam" id="PF00144">
    <property type="entry name" value="Beta-lactamase"/>
    <property type="match status" value="1"/>
</dbReference>
<keyword evidence="5" id="KW-1185">Reference proteome</keyword>
<reference evidence="4 5" key="1">
    <citation type="journal article" date="2017" name="New Microbes New Infect">
        <title>Genome sequence of 'Leucobacter massiliensis' sp. nov. isolated from human pharynx after travel to the 2014 Hajj.</title>
        <authorList>
            <person name="Leangapichart T."/>
            <person name="Gautret P."/>
            <person name="Nguyen T.T."/>
            <person name="Armstrong N."/>
            <person name="Rolain J.M."/>
        </authorList>
    </citation>
    <scope>NUCLEOTIDE SEQUENCE [LARGE SCALE GENOMIC DNA]</scope>
    <source>
        <strain evidence="4 5">122RC15</strain>
    </source>
</reference>
<protein>
    <submittedName>
        <fullName evidence="4">Serine hydrolase</fullName>
    </submittedName>
</protein>
<evidence type="ECO:0000313" key="4">
    <source>
        <dbReference type="EMBL" id="PRI11237.1"/>
    </source>
</evidence>
<feature type="region of interest" description="Disordered" evidence="1">
    <location>
        <begin position="308"/>
        <end position="329"/>
    </location>
</feature>
<proteinExistence type="predicted"/>
<dbReference type="SUPFAM" id="SSF56601">
    <property type="entry name" value="beta-lactamase/transpeptidase-like"/>
    <property type="match status" value="1"/>
</dbReference>
<evidence type="ECO:0000256" key="2">
    <source>
        <dbReference type="SAM" id="SignalP"/>
    </source>
</evidence>
<keyword evidence="2" id="KW-0732">Signal</keyword>
<evidence type="ECO:0000256" key="1">
    <source>
        <dbReference type="SAM" id="MobiDB-lite"/>
    </source>
</evidence>
<dbReference type="EMBL" id="MWZD01000017">
    <property type="protein sequence ID" value="PRI11237.1"/>
    <property type="molecule type" value="Genomic_DNA"/>
</dbReference>
<dbReference type="Gene3D" id="3.40.710.10">
    <property type="entry name" value="DD-peptidase/beta-lactamase superfamily"/>
    <property type="match status" value="1"/>
</dbReference>
<accession>A0A2S9QNS7</accession>
<name>A0A2S9QNS7_9MICO</name>
<dbReference type="Proteomes" id="UP000238650">
    <property type="component" value="Unassembled WGS sequence"/>
</dbReference>
<feature type="signal peptide" evidence="2">
    <location>
        <begin position="1"/>
        <end position="20"/>
    </location>
</feature>